<feature type="compositionally biased region" description="Polar residues" evidence="1">
    <location>
        <begin position="826"/>
        <end position="838"/>
    </location>
</feature>
<feature type="region of interest" description="Disordered" evidence="1">
    <location>
        <begin position="260"/>
        <end position="282"/>
    </location>
</feature>
<feature type="region of interest" description="Disordered" evidence="1">
    <location>
        <begin position="93"/>
        <end position="162"/>
    </location>
</feature>
<name>A0A2T2ZYW7_9PEZI</name>
<dbReference type="Pfam" id="PF10384">
    <property type="entry name" value="Scm3"/>
    <property type="match status" value="1"/>
</dbReference>
<feature type="compositionally biased region" description="Acidic residues" evidence="1">
    <location>
        <begin position="16"/>
        <end position="32"/>
    </location>
</feature>
<feature type="region of interest" description="Disordered" evidence="1">
    <location>
        <begin position="310"/>
        <end position="347"/>
    </location>
</feature>
<feature type="region of interest" description="Disordered" evidence="1">
    <location>
        <begin position="1"/>
        <end position="42"/>
    </location>
</feature>
<dbReference type="PANTHER" id="PTHR15992:SF5">
    <property type="entry name" value="HOLLIDAY JUNCTION RECOGNITION PROTEIN"/>
    <property type="match status" value="1"/>
</dbReference>
<evidence type="ECO:0008006" key="4">
    <source>
        <dbReference type="Google" id="ProtNLM"/>
    </source>
</evidence>
<feature type="compositionally biased region" description="Basic and acidic residues" evidence="1">
    <location>
        <begin position="119"/>
        <end position="131"/>
    </location>
</feature>
<dbReference type="Gene3D" id="1.10.20.10">
    <property type="entry name" value="Histone, subunit A"/>
    <property type="match status" value="1"/>
</dbReference>
<feature type="region of interest" description="Disordered" evidence="1">
    <location>
        <begin position="501"/>
        <end position="813"/>
    </location>
</feature>
<feature type="compositionally biased region" description="Polar residues" evidence="1">
    <location>
        <begin position="723"/>
        <end position="734"/>
    </location>
</feature>
<feature type="compositionally biased region" description="Basic and acidic residues" evidence="1">
    <location>
        <begin position="748"/>
        <end position="763"/>
    </location>
</feature>
<feature type="compositionally biased region" description="Polar residues" evidence="1">
    <location>
        <begin position="600"/>
        <end position="638"/>
    </location>
</feature>
<dbReference type="GO" id="GO:0042393">
    <property type="term" value="F:histone binding"/>
    <property type="evidence" value="ECO:0007669"/>
    <property type="project" value="InterPro"/>
</dbReference>
<feature type="compositionally biased region" description="Acidic residues" evidence="1">
    <location>
        <begin position="679"/>
        <end position="690"/>
    </location>
</feature>
<dbReference type="GO" id="GO:0005634">
    <property type="term" value="C:nucleus"/>
    <property type="evidence" value="ECO:0007669"/>
    <property type="project" value="InterPro"/>
</dbReference>
<evidence type="ECO:0000313" key="3">
    <source>
        <dbReference type="Proteomes" id="UP000241462"/>
    </source>
</evidence>
<feature type="compositionally biased region" description="Low complexity" evidence="1">
    <location>
        <begin position="735"/>
        <end position="747"/>
    </location>
</feature>
<evidence type="ECO:0000313" key="2">
    <source>
        <dbReference type="EMBL" id="PSR79785.1"/>
    </source>
</evidence>
<protein>
    <recommendedName>
        <fullName evidence="4">Centromere protein Scm3-domain-containing protein</fullName>
    </recommendedName>
</protein>
<feature type="compositionally biased region" description="Polar residues" evidence="1">
    <location>
        <begin position="141"/>
        <end position="150"/>
    </location>
</feature>
<feature type="compositionally biased region" description="Basic residues" evidence="1">
    <location>
        <begin position="1"/>
        <end position="10"/>
    </location>
</feature>
<feature type="compositionally biased region" description="Basic residues" evidence="1">
    <location>
        <begin position="804"/>
        <end position="813"/>
    </location>
</feature>
<feature type="compositionally biased region" description="Polar residues" evidence="1">
    <location>
        <begin position="570"/>
        <end position="579"/>
    </location>
</feature>
<feature type="compositionally biased region" description="Acidic residues" evidence="1">
    <location>
        <begin position="107"/>
        <end position="118"/>
    </location>
</feature>
<dbReference type="InterPro" id="IPR018465">
    <property type="entry name" value="Scm3/HJURP"/>
</dbReference>
<dbReference type="EMBL" id="KZ678554">
    <property type="protein sequence ID" value="PSR79785.1"/>
    <property type="molecule type" value="Genomic_DNA"/>
</dbReference>
<dbReference type="AlphaFoldDB" id="A0A2T2ZYW7"/>
<evidence type="ECO:0000256" key="1">
    <source>
        <dbReference type="SAM" id="MobiDB-lite"/>
    </source>
</evidence>
<dbReference type="InParanoid" id="A0A2T2ZYW7"/>
<reference evidence="2 3" key="1">
    <citation type="journal article" date="2018" name="Mycol. Prog.">
        <title>Coniella lustricola, a new species from submerged detritus.</title>
        <authorList>
            <person name="Raudabaugh D.B."/>
            <person name="Iturriaga T."/>
            <person name="Carver A."/>
            <person name="Mondo S."/>
            <person name="Pangilinan J."/>
            <person name="Lipzen A."/>
            <person name="He G."/>
            <person name="Amirebrahimi M."/>
            <person name="Grigoriev I.V."/>
            <person name="Miller A.N."/>
        </authorList>
    </citation>
    <scope>NUCLEOTIDE SEQUENCE [LARGE SCALE GENOMIC DNA]</scope>
    <source>
        <strain evidence="2 3">B22-T-1</strain>
    </source>
</reference>
<sequence>MEPATKRRKPPTAQHDEDDEDDEDDELFLEPDELNRRRDPDFQLQQSRDLAARKLKSRFEDIFTKYGRDFEGIGDEVDIISGRLVVDNGHVQSLIPTEFGGGGVDGGDGDDDDDDDDKDDGKSTDEKDQAHVDSATMPNDPFQSSNQALSQMRPRMSSILGQQTSHLTPLSSFDSSTFQKSHLGLDPAWYTPELPSAFRQSLSIDPAWQAPDLPASAFLRDNNQQPPPKITRKGLHVSLGADADEEDNIFFDQRAFDAENQEGPTSPLIKKFPGLDSSPNDNNYNDLINQVMENLPSSPPEVRKMRTLKSLGKPTPLGLQSTKKNPAADGKKRSAQSSKHDMPLAVDGANLAPDMPDPDAQKTVHDLTEEALWEDADLDSFVDVTGVDLCTSSSPRLFVDIRFTTQQAGQNEAMDDIAAAETNRQRKTKRVDKVAKNAPRANLPVRHFQRNVVDPDFNFSDEDESTLLPKRKRLSNTGFTTPMGLSIELPTELSNKVLELPDETSQPLPLQEERPKPSTEESEALKPKRGRPRSRKQEPRSSRAVVQPLQGPQTSPSPMPPQSPLLSELFLQSDSNKAALQNEPAADTTTDVATSLPIPHTQQQSSPELGDSITVTADTTAESRAQLHSTFKATAKTKSQPKRIQKKSPASTDLKTPKVDNGISTAPATAASLISLFPDAEDDGEQDTENETSFSLSDFPPSGRRHHHQPLVHRPFHLPTATPRPSASSRNSNLTTTTHTITTTTRIPTDRKNRNPPKHHDDTSLPINDSRSAESRAFFATPSGKDTADLASARSATEEIGPSKIHRPKKRRQLAYSVVRVRKASDITTADSPGSSKDSSQRRQQRPAKRQRPTQDSSPTAAIVHTPGGSRRRCGDDGWQCERDFCFVCT</sequence>
<dbReference type="InterPro" id="IPR009072">
    <property type="entry name" value="Histone-fold"/>
</dbReference>
<proteinExistence type="predicted"/>
<dbReference type="GO" id="GO:0046982">
    <property type="term" value="F:protein heterodimerization activity"/>
    <property type="evidence" value="ECO:0007669"/>
    <property type="project" value="InterPro"/>
</dbReference>
<feature type="compositionally biased region" description="Basic residues" evidence="1">
    <location>
        <begin position="703"/>
        <end position="716"/>
    </location>
</feature>
<accession>A0A2T2ZYW7</accession>
<keyword evidence="3" id="KW-1185">Reference proteome</keyword>
<gene>
    <name evidence="2" type="ORF">BD289DRAFT_485373</name>
</gene>
<feature type="region of interest" description="Disordered" evidence="1">
    <location>
        <begin position="825"/>
        <end position="875"/>
    </location>
</feature>
<dbReference type="PANTHER" id="PTHR15992">
    <property type="entry name" value="HOLLIDAY JUNCTION RECOGNITION PROTEIN"/>
    <property type="match status" value="1"/>
</dbReference>
<feature type="compositionally biased region" description="Basic residues" evidence="1">
    <location>
        <begin position="843"/>
        <end position="852"/>
    </location>
</feature>
<dbReference type="OrthoDB" id="2420608at2759"/>
<organism evidence="2 3">
    <name type="scientific">Coniella lustricola</name>
    <dbReference type="NCBI Taxonomy" id="2025994"/>
    <lineage>
        <taxon>Eukaryota</taxon>
        <taxon>Fungi</taxon>
        <taxon>Dikarya</taxon>
        <taxon>Ascomycota</taxon>
        <taxon>Pezizomycotina</taxon>
        <taxon>Sordariomycetes</taxon>
        <taxon>Sordariomycetidae</taxon>
        <taxon>Diaporthales</taxon>
        <taxon>Schizoparmaceae</taxon>
        <taxon>Coniella</taxon>
    </lineage>
</organism>
<feature type="compositionally biased region" description="Basic and acidic residues" evidence="1">
    <location>
        <begin position="511"/>
        <end position="526"/>
    </location>
</feature>
<dbReference type="Proteomes" id="UP000241462">
    <property type="component" value="Unassembled WGS sequence"/>
</dbReference>